<keyword evidence="1" id="KW-0472">Membrane</keyword>
<comment type="caution">
    <text evidence="2">The sequence shown here is derived from an EMBL/GenBank/DDBJ whole genome shotgun (WGS) entry which is preliminary data.</text>
</comment>
<keyword evidence="1" id="KW-0812">Transmembrane</keyword>
<protein>
    <submittedName>
        <fullName evidence="2">Uncharacterized protein</fullName>
    </submittedName>
</protein>
<keyword evidence="3" id="KW-1185">Reference proteome</keyword>
<evidence type="ECO:0000313" key="2">
    <source>
        <dbReference type="EMBL" id="KAJ7002648.1"/>
    </source>
</evidence>
<sequence length="56" mass="6531">MIEKYLSLTMQMSSVSFTYTIFTLWTRFCCSIISIARAVHFLPHGQALYYFSRATP</sequence>
<name>A0AAD6W826_9ROSI</name>
<organism evidence="2 3">
    <name type="scientific">Populus alba x Populus x berolinensis</name>
    <dbReference type="NCBI Taxonomy" id="444605"/>
    <lineage>
        <taxon>Eukaryota</taxon>
        <taxon>Viridiplantae</taxon>
        <taxon>Streptophyta</taxon>
        <taxon>Embryophyta</taxon>
        <taxon>Tracheophyta</taxon>
        <taxon>Spermatophyta</taxon>
        <taxon>Magnoliopsida</taxon>
        <taxon>eudicotyledons</taxon>
        <taxon>Gunneridae</taxon>
        <taxon>Pentapetalae</taxon>
        <taxon>rosids</taxon>
        <taxon>fabids</taxon>
        <taxon>Malpighiales</taxon>
        <taxon>Salicaceae</taxon>
        <taxon>Saliceae</taxon>
        <taxon>Populus</taxon>
    </lineage>
</organism>
<dbReference type="EMBL" id="JAQIZT010000003">
    <property type="protein sequence ID" value="KAJ7002648.1"/>
    <property type="molecule type" value="Genomic_DNA"/>
</dbReference>
<proteinExistence type="predicted"/>
<dbReference type="Proteomes" id="UP001164929">
    <property type="component" value="Chromosome 3"/>
</dbReference>
<dbReference type="AlphaFoldDB" id="A0AAD6W826"/>
<accession>A0AAD6W826</accession>
<evidence type="ECO:0000313" key="3">
    <source>
        <dbReference type="Proteomes" id="UP001164929"/>
    </source>
</evidence>
<gene>
    <name evidence="2" type="ORF">NC653_007988</name>
</gene>
<keyword evidence="1" id="KW-1133">Transmembrane helix</keyword>
<feature type="transmembrane region" description="Helical" evidence="1">
    <location>
        <begin position="21"/>
        <end position="42"/>
    </location>
</feature>
<reference evidence="2" key="1">
    <citation type="journal article" date="2023" name="Mol. Ecol. Resour.">
        <title>Chromosome-level genome assembly of a triploid poplar Populus alba 'Berolinensis'.</title>
        <authorList>
            <person name="Chen S."/>
            <person name="Yu Y."/>
            <person name="Wang X."/>
            <person name="Wang S."/>
            <person name="Zhang T."/>
            <person name="Zhou Y."/>
            <person name="He R."/>
            <person name="Meng N."/>
            <person name="Wang Y."/>
            <person name="Liu W."/>
            <person name="Liu Z."/>
            <person name="Liu J."/>
            <person name="Guo Q."/>
            <person name="Huang H."/>
            <person name="Sederoff R.R."/>
            <person name="Wang G."/>
            <person name="Qu G."/>
            <person name="Chen S."/>
        </authorList>
    </citation>
    <scope>NUCLEOTIDE SEQUENCE</scope>
    <source>
        <strain evidence="2">SC-2020</strain>
    </source>
</reference>
<evidence type="ECO:0000256" key="1">
    <source>
        <dbReference type="SAM" id="Phobius"/>
    </source>
</evidence>